<gene>
    <name evidence="1" type="ORF">AVEN_249009_1</name>
</gene>
<organism evidence="1 2">
    <name type="scientific">Araneus ventricosus</name>
    <name type="common">Orbweaver spider</name>
    <name type="synonym">Epeira ventricosa</name>
    <dbReference type="NCBI Taxonomy" id="182803"/>
    <lineage>
        <taxon>Eukaryota</taxon>
        <taxon>Metazoa</taxon>
        <taxon>Ecdysozoa</taxon>
        <taxon>Arthropoda</taxon>
        <taxon>Chelicerata</taxon>
        <taxon>Arachnida</taxon>
        <taxon>Araneae</taxon>
        <taxon>Araneomorphae</taxon>
        <taxon>Entelegynae</taxon>
        <taxon>Araneoidea</taxon>
        <taxon>Araneidae</taxon>
        <taxon>Araneus</taxon>
    </lineage>
</organism>
<name>A0A4Y2JXX2_ARAVE</name>
<accession>A0A4Y2JXX2</accession>
<dbReference type="Proteomes" id="UP000499080">
    <property type="component" value="Unassembled WGS sequence"/>
</dbReference>
<comment type="caution">
    <text evidence="1">The sequence shown here is derived from an EMBL/GenBank/DDBJ whole genome shotgun (WGS) entry which is preliminary data.</text>
</comment>
<proteinExistence type="predicted"/>
<reference evidence="1 2" key="1">
    <citation type="journal article" date="2019" name="Sci. Rep.">
        <title>Orb-weaving spider Araneus ventricosus genome elucidates the spidroin gene catalogue.</title>
        <authorList>
            <person name="Kono N."/>
            <person name="Nakamura H."/>
            <person name="Ohtoshi R."/>
            <person name="Moran D.A.P."/>
            <person name="Shinohara A."/>
            <person name="Yoshida Y."/>
            <person name="Fujiwara M."/>
            <person name="Mori M."/>
            <person name="Tomita M."/>
            <person name="Arakawa K."/>
        </authorList>
    </citation>
    <scope>NUCLEOTIDE SEQUENCE [LARGE SCALE GENOMIC DNA]</scope>
</reference>
<protein>
    <submittedName>
        <fullName evidence="1">Uncharacterized protein</fullName>
    </submittedName>
</protein>
<evidence type="ECO:0000313" key="2">
    <source>
        <dbReference type="Proteomes" id="UP000499080"/>
    </source>
</evidence>
<evidence type="ECO:0000313" key="1">
    <source>
        <dbReference type="EMBL" id="GBM95141.1"/>
    </source>
</evidence>
<dbReference type="AlphaFoldDB" id="A0A4Y2JXX2"/>
<keyword evidence="2" id="KW-1185">Reference proteome</keyword>
<sequence length="110" mass="12392">MVLECGAFTLRLELQESYHPFKEGFLLAYRTTPTVPFQVILGIPPLHLQLQLDARITELHRLRNKIQGIPHLSPGVLEHRVTGSNSHPSKHLLLHQISLDDGGSNNLGRF</sequence>
<dbReference type="EMBL" id="BGPR01004034">
    <property type="protein sequence ID" value="GBM95141.1"/>
    <property type="molecule type" value="Genomic_DNA"/>
</dbReference>